<dbReference type="EMBL" id="PVNK01000232">
    <property type="protein sequence ID" value="PRP91729.1"/>
    <property type="molecule type" value="Genomic_DNA"/>
</dbReference>
<evidence type="ECO:0000313" key="3">
    <source>
        <dbReference type="Proteomes" id="UP000237968"/>
    </source>
</evidence>
<comment type="caution">
    <text evidence="2">The sequence shown here is derived from an EMBL/GenBank/DDBJ whole genome shotgun (WGS) entry which is preliminary data.</text>
</comment>
<accession>A0A2S9XFT8</accession>
<dbReference type="AlphaFoldDB" id="A0A2S9XFT8"/>
<feature type="domain" description="J" evidence="1">
    <location>
        <begin position="104"/>
        <end position="165"/>
    </location>
</feature>
<dbReference type="InterPro" id="IPR001623">
    <property type="entry name" value="DnaJ_domain"/>
</dbReference>
<evidence type="ECO:0000259" key="1">
    <source>
        <dbReference type="PROSITE" id="PS50076"/>
    </source>
</evidence>
<organism evidence="2 3">
    <name type="scientific">Enhygromyxa salina</name>
    <dbReference type="NCBI Taxonomy" id="215803"/>
    <lineage>
        <taxon>Bacteria</taxon>
        <taxon>Pseudomonadati</taxon>
        <taxon>Myxococcota</taxon>
        <taxon>Polyangia</taxon>
        <taxon>Nannocystales</taxon>
        <taxon>Nannocystaceae</taxon>
        <taxon>Enhygromyxa</taxon>
    </lineage>
</organism>
<keyword evidence="3" id="KW-1185">Reference proteome</keyword>
<dbReference type="SUPFAM" id="SSF46565">
    <property type="entry name" value="Chaperone J-domain"/>
    <property type="match status" value="1"/>
</dbReference>
<dbReference type="InterPro" id="IPR050817">
    <property type="entry name" value="DjlA_DnaK_co-chaperone"/>
</dbReference>
<proteinExistence type="predicted"/>
<dbReference type="SMART" id="SM00271">
    <property type="entry name" value="DnaJ"/>
    <property type="match status" value="1"/>
</dbReference>
<dbReference type="CDD" id="cd06257">
    <property type="entry name" value="DnaJ"/>
    <property type="match status" value="1"/>
</dbReference>
<gene>
    <name evidence="2" type="ORF">ENSA5_53090</name>
</gene>
<dbReference type="PRINTS" id="PR00625">
    <property type="entry name" value="JDOMAIN"/>
</dbReference>
<dbReference type="InterPro" id="IPR036869">
    <property type="entry name" value="J_dom_sf"/>
</dbReference>
<protein>
    <submittedName>
        <fullName evidence="2">Dna-J like membrane chaperone protein</fullName>
    </submittedName>
</protein>
<dbReference type="Gene3D" id="1.10.287.110">
    <property type="entry name" value="DnaJ domain"/>
    <property type="match status" value="1"/>
</dbReference>
<reference evidence="2 3" key="1">
    <citation type="submission" date="2018-03" db="EMBL/GenBank/DDBJ databases">
        <title>Draft Genome Sequences of the Obligatory Marine Myxobacteria Enhygromyxa salina SWB005.</title>
        <authorList>
            <person name="Poehlein A."/>
            <person name="Moghaddam J.A."/>
            <person name="Harms H."/>
            <person name="Alanjari M."/>
            <person name="Koenig G.M."/>
            <person name="Daniel R."/>
            <person name="Schaeberle T.F."/>
        </authorList>
    </citation>
    <scope>NUCLEOTIDE SEQUENCE [LARGE SCALE GENOMIC DNA]</scope>
    <source>
        <strain evidence="2 3">SWB005</strain>
    </source>
</reference>
<dbReference type="Pfam" id="PF00226">
    <property type="entry name" value="DnaJ"/>
    <property type="match status" value="1"/>
</dbReference>
<dbReference type="Proteomes" id="UP000237968">
    <property type="component" value="Unassembled WGS sequence"/>
</dbReference>
<dbReference type="PROSITE" id="PS50076">
    <property type="entry name" value="DNAJ_2"/>
    <property type="match status" value="1"/>
</dbReference>
<evidence type="ECO:0000313" key="2">
    <source>
        <dbReference type="EMBL" id="PRP91729.1"/>
    </source>
</evidence>
<name>A0A2S9XFT8_9BACT</name>
<sequence>MSAGRHTGLVGIGKRLWNVARANVSDFSSAFSLDPEVRERRRLDDELEREVAKEVADTIGAKAGRRARRVASKAEDAWERAFEEARARGRRGAGASASASEIEGWYRTLEVPADADFATVRKSYRRLVAKYHPDKYAADPEKYAAATEVARKITTAYNGLKAMSEP</sequence>
<dbReference type="PANTHER" id="PTHR24074">
    <property type="entry name" value="CO-CHAPERONE PROTEIN DJLA"/>
    <property type="match status" value="1"/>
</dbReference>